<comment type="caution">
    <text evidence="4">The sequence shown here is derived from an EMBL/GenBank/DDBJ whole genome shotgun (WGS) entry which is preliminary data.</text>
</comment>
<feature type="signal peptide" evidence="3">
    <location>
        <begin position="1"/>
        <end position="26"/>
    </location>
</feature>
<keyword evidence="5" id="KW-1185">Reference proteome</keyword>
<name>A0A5M6DJ47_9BACT</name>
<evidence type="ECO:0000313" key="5">
    <source>
        <dbReference type="Proteomes" id="UP000323426"/>
    </source>
</evidence>
<dbReference type="AlphaFoldDB" id="A0A5M6DJ47"/>
<organism evidence="4 5">
    <name type="scientific">Adhaeribacter rhizoryzae</name>
    <dbReference type="NCBI Taxonomy" id="2607907"/>
    <lineage>
        <taxon>Bacteria</taxon>
        <taxon>Pseudomonadati</taxon>
        <taxon>Bacteroidota</taxon>
        <taxon>Cytophagia</taxon>
        <taxon>Cytophagales</taxon>
        <taxon>Hymenobacteraceae</taxon>
        <taxon>Adhaeribacter</taxon>
    </lineage>
</organism>
<dbReference type="Gene3D" id="1.25.40.10">
    <property type="entry name" value="Tetratricopeptide repeat domain"/>
    <property type="match status" value="3"/>
</dbReference>
<feature type="chain" id="PRO_5024414322" evidence="3">
    <location>
        <begin position="27"/>
        <end position="607"/>
    </location>
</feature>
<evidence type="ECO:0000256" key="1">
    <source>
        <dbReference type="ARBA" id="ARBA00022737"/>
    </source>
</evidence>
<evidence type="ECO:0000256" key="2">
    <source>
        <dbReference type="ARBA" id="ARBA00022803"/>
    </source>
</evidence>
<dbReference type="InterPro" id="IPR051012">
    <property type="entry name" value="CellSynth/LPSAsmb/PSIAsmb"/>
</dbReference>
<dbReference type="Pfam" id="PF13174">
    <property type="entry name" value="TPR_6"/>
    <property type="match status" value="1"/>
</dbReference>
<evidence type="ECO:0000256" key="3">
    <source>
        <dbReference type="SAM" id="SignalP"/>
    </source>
</evidence>
<dbReference type="Pfam" id="PF13432">
    <property type="entry name" value="TPR_16"/>
    <property type="match status" value="1"/>
</dbReference>
<gene>
    <name evidence="4" type="ORF">F0145_10900</name>
</gene>
<dbReference type="EMBL" id="VWSF01000007">
    <property type="protein sequence ID" value="KAA5546396.1"/>
    <property type="molecule type" value="Genomic_DNA"/>
</dbReference>
<dbReference type="SUPFAM" id="SSF48452">
    <property type="entry name" value="TPR-like"/>
    <property type="match status" value="3"/>
</dbReference>
<keyword evidence="1" id="KW-0677">Repeat</keyword>
<proteinExistence type="predicted"/>
<protein>
    <submittedName>
        <fullName evidence="4">Tetratricopeptide repeat protein</fullName>
    </submittedName>
</protein>
<accession>A0A5M6DJ47</accession>
<keyword evidence="2" id="KW-0802">TPR repeat</keyword>
<dbReference type="Proteomes" id="UP000323426">
    <property type="component" value="Unassembled WGS sequence"/>
</dbReference>
<dbReference type="InterPro" id="IPR011990">
    <property type="entry name" value="TPR-like_helical_dom_sf"/>
</dbReference>
<dbReference type="RefSeq" id="WP_150088445.1">
    <property type="nucleotide sequence ID" value="NZ_VWSF01000007.1"/>
</dbReference>
<evidence type="ECO:0000313" key="4">
    <source>
        <dbReference type="EMBL" id="KAA5546396.1"/>
    </source>
</evidence>
<dbReference type="PANTHER" id="PTHR45586">
    <property type="entry name" value="TPR REPEAT-CONTAINING PROTEIN PA4667"/>
    <property type="match status" value="1"/>
</dbReference>
<reference evidence="4 5" key="1">
    <citation type="submission" date="2019-09" db="EMBL/GenBank/DDBJ databases">
        <title>Genome sequence and assembly of Adhaeribacter sp.</title>
        <authorList>
            <person name="Chhetri G."/>
        </authorList>
    </citation>
    <scope>NUCLEOTIDE SEQUENCE [LARGE SCALE GENOMIC DNA]</scope>
    <source>
        <strain evidence="4 5">DK36</strain>
    </source>
</reference>
<dbReference type="InterPro" id="IPR019734">
    <property type="entry name" value="TPR_rpt"/>
</dbReference>
<sequence>MMKFFLSLRILVLGALLLLVGQGAFAQADEIALAKEYFRKQEYEKAESIFEKLSRNDQVFATIYPEYLKTTLALRKYKDAEKLVKKAIKKSPDQVNYQVDLGLVYQAAGNEANAAKYFNKLIDGVNNNALLAMANAFEQNNLLEYAEKTYLQGRKLSKNESEFTGQLMQLYSYQRQSEKLINEILNLVKVNPNQLLLAQNMLQNSLKEEKEFEALEKSLISNLQKYPDQVAYSEMLIWLYIQRKDFFSALMQARSLDKRTKGGGGRVMELGAISLKNKDYESAIEAYDYITKEYRTGPFYEIARERAIKAREEQVRNTYPVDLTKIKILVGEYESLLNELGKGARTVEIMKNMAGLYAFYLDDKEKASTMLEEVINTPRANPDIVADAKITLGDIFLLKSEPWEATLLYSQVEKTHKDMQLGHEAKLRNAKLSYYKGDFELAQEHLDILKLATSREIANDAMDLSLLITDNTGLDSSTTALTEYAATELLIFQNKQEEAQAKLDQMLRKYQDHSLTDEIYFLKANIYLKAGDFQRAVTNLGQIVGNPQYDILSDDALFLLAKIYEENLNDKEKAKELYNSLLVKYPGSIFTVDARKRFRKLRGDVIN</sequence>
<keyword evidence="3" id="KW-0732">Signal</keyword>
<dbReference type="PANTHER" id="PTHR45586:SF1">
    <property type="entry name" value="LIPOPOLYSACCHARIDE ASSEMBLY PROTEIN B"/>
    <property type="match status" value="1"/>
</dbReference>